<keyword evidence="3 5" id="KW-0479">Metal-binding</keyword>
<evidence type="ECO:0000256" key="3">
    <source>
        <dbReference type="ARBA" id="ARBA00022723"/>
    </source>
</evidence>
<dbReference type="GO" id="GO:0020037">
    <property type="term" value="F:heme binding"/>
    <property type="evidence" value="ECO:0007669"/>
    <property type="project" value="InterPro"/>
</dbReference>
<name>A0A841FN87_9ACTN</name>
<feature type="compositionally biased region" description="Polar residues" evidence="6">
    <location>
        <begin position="129"/>
        <end position="139"/>
    </location>
</feature>
<evidence type="ECO:0000256" key="1">
    <source>
        <dbReference type="ARBA" id="ARBA00022448"/>
    </source>
</evidence>
<dbReference type="CDD" id="cd14775">
    <property type="entry name" value="TrHb2_O-like"/>
    <property type="match status" value="1"/>
</dbReference>
<dbReference type="AlphaFoldDB" id="A0A841FN87"/>
<keyword evidence="2 5" id="KW-0349">Heme</keyword>
<dbReference type="InterPro" id="IPR001486">
    <property type="entry name" value="Hemoglobin_trunc"/>
</dbReference>
<dbReference type="EMBL" id="JACHGT010000004">
    <property type="protein sequence ID" value="MBB6034069.1"/>
    <property type="molecule type" value="Genomic_DNA"/>
</dbReference>
<evidence type="ECO:0000313" key="7">
    <source>
        <dbReference type="EMBL" id="MBB6034069.1"/>
    </source>
</evidence>
<evidence type="ECO:0000256" key="5">
    <source>
        <dbReference type="PIRSR" id="PIRSR601486-1"/>
    </source>
</evidence>
<dbReference type="InterPro" id="IPR012292">
    <property type="entry name" value="Globin/Proto"/>
</dbReference>
<evidence type="ECO:0000256" key="6">
    <source>
        <dbReference type="SAM" id="MobiDB-lite"/>
    </source>
</evidence>
<proteinExistence type="predicted"/>
<accession>A0A841FN87</accession>
<keyword evidence="8" id="KW-1185">Reference proteome</keyword>
<sequence>MSDPTIYEFIGGGDTLRGLAEAHYRRCTTDPVLRQVFGTEPRPEHAVHLADWLGEVFGGPATYTEKHGGHEALLLHHAGKHITEDQRAAFVRAFAEAADEVGVPGDEHLRARLTSYLEWGTAIAKDVSQATPADISSTDPVPKWGWDEKDSPA</sequence>
<dbReference type="Proteomes" id="UP000548476">
    <property type="component" value="Unassembled WGS sequence"/>
</dbReference>
<gene>
    <name evidence="7" type="ORF">HNR73_001919</name>
</gene>
<protein>
    <submittedName>
        <fullName evidence="7">Hemoglobin</fullName>
    </submittedName>
</protein>
<keyword evidence="4 5" id="KW-0408">Iron</keyword>
<dbReference type="InterPro" id="IPR009050">
    <property type="entry name" value="Globin-like_sf"/>
</dbReference>
<feature type="region of interest" description="Disordered" evidence="6">
    <location>
        <begin position="129"/>
        <end position="153"/>
    </location>
</feature>
<evidence type="ECO:0000313" key="8">
    <source>
        <dbReference type="Proteomes" id="UP000548476"/>
    </source>
</evidence>
<dbReference type="RefSeq" id="WP_184786965.1">
    <property type="nucleotide sequence ID" value="NZ_BONT01000044.1"/>
</dbReference>
<evidence type="ECO:0000256" key="4">
    <source>
        <dbReference type="ARBA" id="ARBA00023004"/>
    </source>
</evidence>
<evidence type="ECO:0000256" key="2">
    <source>
        <dbReference type="ARBA" id="ARBA00022617"/>
    </source>
</evidence>
<reference evidence="7 8" key="1">
    <citation type="submission" date="2020-08" db="EMBL/GenBank/DDBJ databases">
        <title>Genomic Encyclopedia of Type Strains, Phase IV (KMG-IV): sequencing the most valuable type-strain genomes for metagenomic binning, comparative biology and taxonomic classification.</title>
        <authorList>
            <person name="Goeker M."/>
        </authorList>
    </citation>
    <scope>NUCLEOTIDE SEQUENCE [LARGE SCALE GENOMIC DNA]</scope>
    <source>
        <strain evidence="7 8">YIM 65646</strain>
    </source>
</reference>
<feature type="binding site" description="distal binding residue" evidence="5">
    <location>
        <position position="48"/>
    </location>
    <ligand>
        <name>heme</name>
        <dbReference type="ChEBI" id="CHEBI:30413"/>
    </ligand>
    <ligandPart>
        <name>Fe</name>
        <dbReference type="ChEBI" id="CHEBI:18248"/>
    </ligandPart>
</feature>
<dbReference type="SUPFAM" id="SSF46458">
    <property type="entry name" value="Globin-like"/>
    <property type="match status" value="1"/>
</dbReference>
<organism evidence="7 8">
    <name type="scientific">Phytomonospora endophytica</name>
    <dbReference type="NCBI Taxonomy" id="714109"/>
    <lineage>
        <taxon>Bacteria</taxon>
        <taxon>Bacillati</taxon>
        <taxon>Actinomycetota</taxon>
        <taxon>Actinomycetes</taxon>
        <taxon>Micromonosporales</taxon>
        <taxon>Micromonosporaceae</taxon>
        <taxon>Phytomonospora</taxon>
    </lineage>
</organism>
<dbReference type="Pfam" id="PF01152">
    <property type="entry name" value="Bac_globin"/>
    <property type="match status" value="1"/>
</dbReference>
<comment type="caution">
    <text evidence="7">The sequence shown here is derived from an EMBL/GenBank/DDBJ whole genome shotgun (WGS) entry which is preliminary data.</text>
</comment>
<dbReference type="GO" id="GO:0019825">
    <property type="term" value="F:oxygen binding"/>
    <property type="evidence" value="ECO:0007669"/>
    <property type="project" value="InterPro"/>
</dbReference>
<keyword evidence="1" id="KW-0813">Transport</keyword>
<dbReference type="GO" id="GO:0046872">
    <property type="term" value="F:metal ion binding"/>
    <property type="evidence" value="ECO:0007669"/>
    <property type="project" value="UniProtKB-KW"/>
</dbReference>
<dbReference type="Gene3D" id="1.10.490.10">
    <property type="entry name" value="Globins"/>
    <property type="match status" value="1"/>
</dbReference>